<dbReference type="EMBL" id="CACRXK020011097">
    <property type="protein sequence ID" value="CAB4020733.1"/>
    <property type="molecule type" value="Genomic_DNA"/>
</dbReference>
<dbReference type="AlphaFoldDB" id="A0A6S7ISW7"/>
<dbReference type="Pfam" id="PF13181">
    <property type="entry name" value="TPR_8"/>
    <property type="match status" value="2"/>
</dbReference>
<evidence type="ECO:0000313" key="5">
    <source>
        <dbReference type="Proteomes" id="UP001152795"/>
    </source>
</evidence>
<dbReference type="InterPro" id="IPR044244">
    <property type="entry name" value="TTC27/Emw1"/>
</dbReference>
<keyword evidence="1" id="KW-0677">Repeat</keyword>
<protein>
    <submittedName>
        <fullName evidence="4">Tetratricopeptide repeat 27</fullName>
    </submittedName>
</protein>
<keyword evidence="5" id="KW-1185">Reference proteome</keyword>
<dbReference type="PROSITE" id="PS50005">
    <property type="entry name" value="TPR"/>
    <property type="match status" value="3"/>
</dbReference>
<keyword evidence="2" id="KW-0802">TPR repeat</keyword>
<evidence type="ECO:0000256" key="3">
    <source>
        <dbReference type="ARBA" id="ARBA00024020"/>
    </source>
</evidence>
<name>A0A6S7ISW7_PARCT</name>
<dbReference type="SMART" id="SM00028">
    <property type="entry name" value="TPR"/>
    <property type="match status" value="4"/>
</dbReference>
<evidence type="ECO:0000256" key="2">
    <source>
        <dbReference type="ARBA" id="ARBA00022803"/>
    </source>
</evidence>
<dbReference type="PANTHER" id="PTHR16193">
    <property type="entry name" value="TETRATRICOPEPTIDE REPEAT PROTEIN 27"/>
    <property type="match status" value="1"/>
</dbReference>
<dbReference type="PANTHER" id="PTHR16193:SF0">
    <property type="entry name" value="TETRATRICOPEPTIDE REPEAT PROTEIN 27"/>
    <property type="match status" value="1"/>
</dbReference>
<dbReference type="InterPro" id="IPR011990">
    <property type="entry name" value="TPR-like_helical_dom_sf"/>
</dbReference>
<sequence>EFRFRIHLECSYHFLKYFECGKAKEQIENAQKCVGLELYLEGALGKRTKFQQIDYTQLLAKTKIDNCTENGESEKPDFETLPKDVMLDDDTLLNKPKLTDPDNNIQGPLTSLHLAAVLATCFYKLKSQAHHELLDEEILANVTLILSQPKVWSVQSLALLLRSKYEKKSSRRKERSMMQIQQLVDQYTDSKAKLSQRLELFYSVLFPARWEVQRELASLYIELGVTKSALDVYERLHLWEDVIKCYISLGRFEKAESVVRTQLSINETPKLWCLLGDVTKDEVHYRKAWDISGHRSARAQRSLGYLYLRDKKFEESIPCFQKSLEINSLQENVWFSLGCAAMLTAKLEVAAKAFHWCVSMNPDNSEAWNNLSSVYIKMKKKDRAFRTLQEALRSNYDNWRMWENFLVVSTDVGAFEQIIQAFHRLMDLKEKYLDVEILGILVHSVISGKEDNKGLPASRLKTIVKELMGRITSQITGNAEVWKLYSDFYKDGQSEEEKDKFLQFLVKANGVNIQSPGWEKSQEKIENVVKITIELAQAYLDNAQRQEQTTRAIQLLSSSKLNLRGLITKLKKNADCQITEEMDKCFSESLSKLEAELVRTVNAIDILKSGSTP</sequence>
<comment type="caution">
    <text evidence="4">The sequence shown here is derived from an EMBL/GenBank/DDBJ whole genome shotgun (WGS) entry which is preliminary data.</text>
</comment>
<evidence type="ECO:0000256" key="1">
    <source>
        <dbReference type="ARBA" id="ARBA00022737"/>
    </source>
</evidence>
<accession>A0A6S7ISW7</accession>
<gene>
    <name evidence="4" type="ORF">PACLA_8A041914</name>
</gene>
<dbReference type="Proteomes" id="UP001152795">
    <property type="component" value="Unassembled WGS sequence"/>
</dbReference>
<dbReference type="Gene3D" id="1.25.40.10">
    <property type="entry name" value="Tetratricopeptide repeat domain"/>
    <property type="match status" value="1"/>
</dbReference>
<evidence type="ECO:0000313" key="4">
    <source>
        <dbReference type="EMBL" id="CAB4020733.1"/>
    </source>
</evidence>
<proteinExistence type="inferred from homology"/>
<comment type="similarity">
    <text evidence="3">Belongs to the TTC27 family.</text>
</comment>
<dbReference type="OrthoDB" id="1936594at2759"/>
<feature type="non-terminal residue" evidence="4">
    <location>
        <position position="613"/>
    </location>
</feature>
<organism evidence="4 5">
    <name type="scientific">Paramuricea clavata</name>
    <name type="common">Red gorgonian</name>
    <name type="synonym">Violescent sea-whip</name>
    <dbReference type="NCBI Taxonomy" id="317549"/>
    <lineage>
        <taxon>Eukaryota</taxon>
        <taxon>Metazoa</taxon>
        <taxon>Cnidaria</taxon>
        <taxon>Anthozoa</taxon>
        <taxon>Octocorallia</taxon>
        <taxon>Malacalcyonacea</taxon>
        <taxon>Plexauridae</taxon>
        <taxon>Paramuricea</taxon>
    </lineage>
</organism>
<reference evidence="4" key="1">
    <citation type="submission" date="2020-04" db="EMBL/GenBank/DDBJ databases">
        <authorList>
            <person name="Alioto T."/>
            <person name="Alioto T."/>
            <person name="Gomez Garrido J."/>
        </authorList>
    </citation>
    <scope>NUCLEOTIDE SEQUENCE</scope>
    <source>
        <strain evidence="4">A484AB</strain>
    </source>
</reference>
<dbReference type="SUPFAM" id="SSF48452">
    <property type="entry name" value="TPR-like"/>
    <property type="match status" value="1"/>
</dbReference>
<dbReference type="InterPro" id="IPR019734">
    <property type="entry name" value="TPR_rpt"/>
</dbReference>